<keyword evidence="1" id="KW-0812">Transmembrane</keyword>
<sequence>MKNETDIRKDQAEDLRYLVEEIEDNKEMENDTSAILEEATEKREIDILNLPPRRDVHITNNRTRLRISKPFFRITIVVIILILILIVSYYFIDNFDSIPF</sequence>
<comment type="caution">
    <text evidence="2">The sequence shown here is derived from an EMBL/GenBank/DDBJ whole genome shotgun (WGS) entry which is preliminary data.</text>
</comment>
<dbReference type="EMBL" id="PIOD01000001">
    <property type="protein sequence ID" value="RDW22024.1"/>
    <property type="molecule type" value="Genomic_DNA"/>
</dbReference>
<feature type="transmembrane region" description="Helical" evidence="1">
    <location>
        <begin position="71"/>
        <end position="92"/>
    </location>
</feature>
<evidence type="ECO:0000313" key="2">
    <source>
        <dbReference type="EMBL" id="RDW22024.1"/>
    </source>
</evidence>
<accession>A0A3D8Q170</accession>
<evidence type="ECO:0000256" key="1">
    <source>
        <dbReference type="SAM" id="Phobius"/>
    </source>
</evidence>
<protein>
    <submittedName>
        <fullName evidence="2">Uncharacterized protein</fullName>
    </submittedName>
</protein>
<dbReference type="OrthoDB" id="2971460at2"/>
<keyword evidence="3" id="KW-1185">Reference proteome</keyword>
<keyword evidence="1" id="KW-1133">Transmembrane helix</keyword>
<organism evidence="2 3">
    <name type="scientific">Oceanobacillus chungangensis</name>
    <dbReference type="NCBI Taxonomy" id="1229152"/>
    <lineage>
        <taxon>Bacteria</taxon>
        <taxon>Bacillati</taxon>
        <taxon>Bacillota</taxon>
        <taxon>Bacilli</taxon>
        <taxon>Bacillales</taxon>
        <taxon>Bacillaceae</taxon>
        <taxon>Oceanobacillus</taxon>
    </lineage>
</organism>
<reference evidence="3" key="1">
    <citation type="submission" date="2017-11" db="EMBL/GenBank/DDBJ databases">
        <authorList>
            <person name="Zhu W."/>
        </authorList>
    </citation>
    <scope>NUCLEOTIDE SEQUENCE [LARGE SCALE GENOMIC DNA]</scope>
    <source>
        <strain evidence="3">CAU 1051</strain>
    </source>
</reference>
<proteinExistence type="predicted"/>
<dbReference type="RefSeq" id="WP_115747858.1">
    <property type="nucleotide sequence ID" value="NZ_PIOD01000001.1"/>
</dbReference>
<keyword evidence="1" id="KW-0472">Membrane</keyword>
<name>A0A3D8Q170_9BACI</name>
<dbReference type="Proteomes" id="UP000256520">
    <property type="component" value="Unassembled WGS sequence"/>
</dbReference>
<evidence type="ECO:0000313" key="3">
    <source>
        <dbReference type="Proteomes" id="UP000256520"/>
    </source>
</evidence>
<gene>
    <name evidence="2" type="ORF">CWR45_00605</name>
</gene>
<dbReference type="AlphaFoldDB" id="A0A3D8Q170"/>